<dbReference type="EMBL" id="JAHLKM010000023">
    <property type="protein sequence ID" value="MCQ4334353.1"/>
    <property type="molecule type" value="Genomic_DNA"/>
</dbReference>
<dbReference type="GO" id="GO:0009234">
    <property type="term" value="P:menaquinone biosynthetic process"/>
    <property type="evidence" value="ECO:0007669"/>
    <property type="project" value="UniProtKB-UniRule"/>
</dbReference>
<dbReference type="Proteomes" id="UP001139494">
    <property type="component" value="Unassembled WGS sequence"/>
</dbReference>
<evidence type="ECO:0000256" key="5">
    <source>
        <dbReference type="ARBA" id="ARBA00022692"/>
    </source>
</evidence>
<keyword evidence="7 8" id="KW-0472">Membrane</keyword>
<comment type="function">
    <text evidence="8">Conversion of 1,4-dihydroxy-2-naphthoate (DHNA) to demethylmenaquinone (DMK).</text>
</comment>
<evidence type="ECO:0000256" key="7">
    <source>
        <dbReference type="ARBA" id="ARBA00023136"/>
    </source>
</evidence>
<evidence type="ECO:0000256" key="4">
    <source>
        <dbReference type="ARBA" id="ARBA00022679"/>
    </source>
</evidence>
<dbReference type="PANTHER" id="PTHR13929">
    <property type="entry name" value="1,4-DIHYDROXY-2-NAPHTHOATE OCTAPRENYLTRANSFERASE"/>
    <property type="match status" value="1"/>
</dbReference>
<gene>
    <name evidence="8" type="primary">menA</name>
    <name evidence="9" type="ORF">KM295_12890</name>
</gene>
<evidence type="ECO:0000256" key="6">
    <source>
        <dbReference type="ARBA" id="ARBA00022989"/>
    </source>
</evidence>
<dbReference type="NCBIfam" id="TIGR00751">
    <property type="entry name" value="menA"/>
    <property type="match status" value="1"/>
</dbReference>
<comment type="caution">
    <text evidence="9">The sequence shown here is derived from an EMBL/GenBank/DDBJ whole genome shotgun (WGS) entry which is preliminary data.</text>
</comment>
<comment type="caution">
    <text evidence="8">Lacks conserved residue(s) required for the propagation of feature annotation.</text>
</comment>
<dbReference type="GO" id="GO:0005886">
    <property type="term" value="C:plasma membrane"/>
    <property type="evidence" value="ECO:0007669"/>
    <property type="project" value="UniProtKB-SubCell"/>
</dbReference>
<keyword evidence="2 8" id="KW-0474">Menaquinone biosynthesis</keyword>
<dbReference type="HAMAP" id="MF_01937">
    <property type="entry name" value="MenA_1"/>
    <property type="match status" value="1"/>
</dbReference>
<keyword evidence="5 8" id="KW-0812">Transmembrane</keyword>
<protein>
    <recommendedName>
        <fullName evidence="8">1,4-dihydroxy-2-naphthoate octaprenyltransferase</fullName>
        <shortName evidence="8">DHNA-octaprenyltransferase</shortName>
        <ecNumber evidence="8">2.5.1.74</ecNumber>
    </recommendedName>
</protein>
<proteinExistence type="inferred from homology"/>
<dbReference type="GO" id="GO:0046428">
    <property type="term" value="F:1,4-dihydroxy-2-naphthoate polyprenyltransferase activity"/>
    <property type="evidence" value="ECO:0007669"/>
    <property type="project" value="UniProtKB-UniRule"/>
</dbReference>
<dbReference type="CDD" id="cd13962">
    <property type="entry name" value="PT_UbiA_UBIAD1"/>
    <property type="match status" value="1"/>
</dbReference>
<comment type="catalytic activity">
    <reaction evidence="8">
        <text>an all-trans-polyprenyl diphosphate + 1,4-dihydroxy-2-naphthoate + H(+) = a 2-demethylmenaquinol + CO2 + diphosphate</text>
        <dbReference type="Rhea" id="RHEA:26478"/>
        <dbReference type="Rhea" id="RHEA-COMP:9563"/>
        <dbReference type="Rhea" id="RHEA-COMP:9564"/>
        <dbReference type="ChEBI" id="CHEBI:11173"/>
        <dbReference type="ChEBI" id="CHEBI:15378"/>
        <dbReference type="ChEBI" id="CHEBI:16526"/>
        <dbReference type="ChEBI" id="CHEBI:33019"/>
        <dbReference type="ChEBI" id="CHEBI:55437"/>
        <dbReference type="ChEBI" id="CHEBI:58914"/>
        <dbReference type="EC" id="2.5.1.74"/>
    </reaction>
</comment>
<dbReference type="AlphaFoldDB" id="A0A9R1CV45"/>
<dbReference type="InterPro" id="IPR004657">
    <property type="entry name" value="MenA"/>
</dbReference>
<keyword evidence="10" id="KW-1185">Reference proteome</keyword>
<keyword evidence="4 8" id="KW-0808">Transferase</keyword>
<evidence type="ECO:0000256" key="2">
    <source>
        <dbReference type="ARBA" id="ARBA00022428"/>
    </source>
</evidence>
<dbReference type="Gene3D" id="1.10.357.140">
    <property type="entry name" value="UbiA prenyltransferase"/>
    <property type="match status" value="1"/>
</dbReference>
<organism evidence="9 10">
    <name type="scientific">Natronomonas aquatica</name>
    <dbReference type="NCBI Taxonomy" id="2841590"/>
    <lineage>
        <taxon>Archaea</taxon>
        <taxon>Methanobacteriati</taxon>
        <taxon>Methanobacteriota</taxon>
        <taxon>Stenosarchaea group</taxon>
        <taxon>Halobacteria</taxon>
        <taxon>Halobacteriales</taxon>
        <taxon>Natronomonadaceae</taxon>
        <taxon>Natronomonas</taxon>
    </lineage>
</organism>
<feature type="transmembrane region" description="Helical" evidence="8">
    <location>
        <begin position="186"/>
        <end position="207"/>
    </location>
</feature>
<keyword evidence="6 8" id="KW-1133">Transmembrane helix</keyword>
<dbReference type="PIRSF" id="PIRSF005355">
    <property type="entry name" value="UBIAD1"/>
    <property type="match status" value="1"/>
</dbReference>
<dbReference type="Pfam" id="PF01040">
    <property type="entry name" value="UbiA"/>
    <property type="match status" value="1"/>
</dbReference>
<dbReference type="InterPro" id="IPR026046">
    <property type="entry name" value="UBIAD1"/>
</dbReference>
<feature type="transmembrane region" description="Helical" evidence="8">
    <location>
        <begin position="296"/>
        <end position="313"/>
    </location>
</feature>
<feature type="transmembrane region" description="Helical" evidence="8">
    <location>
        <begin position="149"/>
        <end position="174"/>
    </location>
</feature>
<evidence type="ECO:0000256" key="1">
    <source>
        <dbReference type="ARBA" id="ARBA00004651"/>
    </source>
</evidence>
<dbReference type="InterPro" id="IPR000537">
    <property type="entry name" value="UbiA_prenyltransferase"/>
</dbReference>
<dbReference type="EC" id="2.5.1.74" evidence="8"/>
<evidence type="ECO:0000313" key="10">
    <source>
        <dbReference type="Proteomes" id="UP001139494"/>
    </source>
</evidence>
<sequence length="314" mass="32432">MTAAVSRRKVWLMAARPQTLPAGAAPVIVGGGLAVRNGVFEPFAAAFALVGALLLQIGTNFANDYYDAVRGADEADREGFTRVTAGGLIEPDSVKRAMYATFGLAVLLGTYLVYVGGVPILLVGLSSVVAGITYTGGPLPYGYRGLGDLFVFVFFGLVAVAGTYYVQAVAVAAAGPFPLWVPEGTLPAAAVVAALPAAGLSTAILVVNNIRDLESDAAAGKRTLAVMLGYRASRIEWSVMVGLAYAAPVVLWLDGFPPTVLVPLLTLPLAVRLGATVWSRTDGEALNPALERTGQLLFAHSALFAVGLAVPGVT</sequence>
<dbReference type="PANTHER" id="PTHR13929:SF0">
    <property type="entry name" value="UBIA PRENYLTRANSFERASE DOMAIN-CONTAINING PROTEIN 1"/>
    <property type="match status" value="1"/>
</dbReference>
<keyword evidence="3 8" id="KW-1003">Cell membrane</keyword>
<reference evidence="9" key="1">
    <citation type="journal article" date="2023" name="Front. Microbiol.">
        <title>Genomic-based phylogenetic and metabolic analyses of the genus Natronomonas, and description of Natronomonas aquatica sp. nov.</title>
        <authorList>
            <person name="Garcia-Roldan A."/>
            <person name="Duran-Viseras A."/>
            <person name="de la Haba R.R."/>
            <person name="Corral P."/>
            <person name="Sanchez-Porro C."/>
            <person name="Ventosa A."/>
        </authorList>
    </citation>
    <scope>NUCLEOTIDE SEQUENCE</scope>
    <source>
        <strain evidence="9">F2-12</strain>
    </source>
</reference>
<dbReference type="RefSeq" id="WP_256030390.1">
    <property type="nucleotide sequence ID" value="NZ_JAHLKM010000023.1"/>
</dbReference>
<comment type="pathway">
    <text evidence="8">Quinol/quinone metabolism; menaquinone biosynthesis; menaquinol from 1,4-dihydroxy-2-naphthoate: step 1/2.</text>
</comment>
<dbReference type="NCBIfam" id="NF004751">
    <property type="entry name" value="PRK06080.1-3"/>
    <property type="match status" value="1"/>
</dbReference>
<comment type="similarity">
    <text evidence="8">Belongs to the MenA family. Type 1 subfamily.</text>
</comment>
<dbReference type="GO" id="GO:0042371">
    <property type="term" value="P:vitamin K biosynthetic process"/>
    <property type="evidence" value="ECO:0007669"/>
    <property type="project" value="TreeGrafter"/>
</dbReference>
<evidence type="ECO:0000313" key="9">
    <source>
        <dbReference type="EMBL" id="MCQ4334353.1"/>
    </source>
</evidence>
<accession>A0A9R1CV45</accession>
<name>A0A9R1CV45_9EURY</name>
<evidence type="ECO:0000256" key="8">
    <source>
        <dbReference type="HAMAP-Rule" id="MF_01937"/>
    </source>
</evidence>
<evidence type="ECO:0000256" key="3">
    <source>
        <dbReference type="ARBA" id="ARBA00022475"/>
    </source>
</evidence>
<dbReference type="InterPro" id="IPR044878">
    <property type="entry name" value="UbiA_sf"/>
</dbReference>
<feature type="transmembrane region" description="Helical" evidence="8">
    <location>
        <begin position="235"/>
        <end position="253"/>
    </location>
</feature>
<comment type="subcellular location">
    <subcellularLocation>
        <location evidence="1 8">Cell membrane</location>
        <topology evidence="1 8">Multi-pass membrane protein</topology>
    </subcellularLocation>
</comment>